<dbReference type="CDD" id="cd00066">
    <property type="entry name" value="G-alpha"/>
    <property type="match status" value="1"/>
</dbReference>
<dbReference type="PANTHER" id="PTHR10218:SF245">
    <property type="entry name" value="GUANINE NUCLEOTIDE-BINDING PROTEIN ALPHA-2 SUBUNIT-RELATED"/>
    <property type="match status" value="1"/>
</dbReference>
<dbReference type="PROSITE" id="PS51882">
    <property type="entry name" value="G_ALPHA"/>
    <property type="match status" value="1"/>
</dbReference>
<evidence type="ECO:0000256" key="4">
    <source>
        <dbReference type="ARBA" id="ARBA00022741"/>
    </source>
</evidence>
<feature type="binding site" evidence="10">
    <location>
        <position position="327"/>
    </location>
    <ligand>
        <name>GTP</name>
        <dbReference type="ChEBI" id="CHEBI:37565"/>
    </ligand>
</feature>
<dbReference type="EMBL" id="JABEBT010000113">
    <property type="protein sequence ID" value="KAF7632069.1"/>
    <property type="molecule type" value="Genomic_DNA"/>
</dbReference>
<gene>
    <name evidence="12" type="ORF">Mgra_00008516</name>
</gene>
<dbReference type="GO" id="GO:0003924">
    <property type="term" value="F:GTPase activity"/>
    <property type="evidence" value="ECO:0007669"/>
    <property type="project" value="InterPro"/>
</dbReference>
<feature type="binding site" evidence="11">
    <location>
        <position position="183"/>
    </location>
    <ligand>
        <name>Mg(2+)</name>
        <dbReference type="ChEBI" id="CHEBI:18420"/>
    </ligand>
</feature>
<feature type="binding site" evidence="10">
    <location>
        <begin position="177"/>
        <end position="183"/>
    </location>
    <ligand>
        <name>GTP</name>
        <dbReference type="ChEBI" id="CHEBI:37565"/>
    </ligand>
</feature>
<name>A0A8S9ZFI1_9BILA</name>
<evidence type="ECO:0000256" key="6">
    <source>
        <dbReference type="ARBA" id="ARBA00023134"/>
    </source>
</evidence>
<dbReference type="PRINTS" id="PR00318">
    <property type="entry name" value="GPROTEINA"/>
</dbReference>
<keyword evidence="4 10" id="KW-0547">Nucleotide-binding</keyword>
<evidence type="ECO:0000256" key="5">
    <source>
        <dbReference type="ARBA" id="ARBA00022842"/>
    </source>
</evidence>
<dbReference type="SMART" id="SM00275">
    <property type="entry name" value="G_alpha"/>
    <property type="match status" value="1"/>
</dbReference>
<keyword evidence="2" id="KW-0519">Myristate</keyword>
<dbReference type="FunFam" id="3.40.50.300:FF:002307">
    <property type="entry name" value="Guanine nucleotide-binding protein G(k) subunit alpha"/>
    <property type="match status" value="1"/>
</dbReference>
<dbReference type="GO" id="GO:0005525">
    <property type="term" value="F:GTP binding"/>
    <property type="evidence" value="ECO:0007669"/>
    <property type="project" value="UniProtKB-KW"/>
</dbReference>
<feature type="binding site" evidence="10">
    <location>
        <begin position="271"/>
        <end position="274"/>
    </location>
    <ligand>
        <name>GTP</name>
        <dbReference type="ChEBI" id="CHEBI:37565"/>
    </ligand>
</feature>
<feature type="binding site" evidence="10">
    <location>
        <begin position="43"/>
        <end position="48"/>
    </location>
    <ligand>
        <name>GTP</name>
        <dbReference type="ChEBI" id="CHEBI:37565"/>
    </ligand>
</feature>
<evidence type="ECO:0000256" key="9">
    <source>
        <dbReference type="ARBA" id="ARBA00023288"/>
    </source>
</evidence>
<accession>A0A8S9ZFI1</accession>
<comment type="subunit">
    <text evidence="1">G proteins are composed of 3 units; alpha, beta and gamma. The alpha chain contains the guanine nucleotide binding site.</text>
</comment>
<dbReference type="FunFam" id="3.40.50.300:FF:000692">
    <property type="entry name" value="Guanine nucleotide-binding protein subunit alpha"/>
    <property type="match status" value="1"/>
</dbReference>
<evidence type="ECO:0000256" key="11">
    <source>
        <dbReference type="PIRSR" id="PIRSR601019-2"/>
    </source>
</evidence>
<dbReference type="InterPro" id="IPR011025">
    <property type="entry name" value="GproteinA_insert"/>
</dbReference>
<reference evidence="12" key="1">
    <citation type="journal article" date="2020" name="Ecol. Evol.">
        <title>Genome structure and content of the rice root-knot nematode (Meloidogyne graminicola).</title>
        <authorList>
            <person name="Phan N.T."/>
            <person name="Danchin E.G.J."/>
            <person name="Klopp C."/>
            <person name="Perfus-Barbeoch L."/>
            <person name="Kozlowski D.K."/>
            <person name="Koutsovoulos G.D."/>
            <person name="Lopez-Roques C."/>
            <person name="Bouchez O."/>
            <person name="Zahm M."/>
            <person name="Besnard G."/>
            <person name="Bellafiore S."/>
        </authorList>
    </citation>
    <scope>NUCLEOTIDE SEQUENCE</scope>
    <source>
        <strain evidence="12">VN-18</strain>
    </source>
</reference>
<dbReference type="InterPro" id="IPR001019">
    <property type="entry name" value="Gprotein_alpha_su"/>
</dbReference>
<dbReference type="Gene3D" id="3.40.50.300">
    <property type="entry name" value="P-loop containing nucleotide triphosphate hydrolases"/>
    <property type="match status" value="1"/>
</dbReference>
<evidence type="ECO:0000256" key="2">
    <source>
        <dbReference type="ARBA" id="ARBA00022707"/>
    </source>
</evidence>
<dbReference type="PANTHER" id="PTHR10218">
    <property type="entry name" value="GTP-BINDING PROTEIN ALPHA SUBUNIT"/>
    <property type="match status" value="1"/>
</dbReference>
<keyword evidence="8" id="KW-0807">Transducer</keyword>
<dbReference type="GO" id="GO:0001664">
    <property type="term" value="F:G protein-coupled receptor binding"/>
    <property type="evidence" value="ECO:0007669"/>
    <property type="project" value="TreeGrafter"/>
</dbReference>
<feature type="binding site" evidence="11">
    <location>
        <position position="47"/>
    </location>
    <ligand>
        <name>Mg(2+)</name>
        <dbReference type="ChEBI" id="CHEBI:18420"/>
    </ligand>
</feature>
<evidence type="ECO:0000256" key="7">
    <source>
        <dbReference type="ARBA" id="ARBA00023139"/>
    </source>
</evidence>
<evidence type="ECO:0000256" key="8">
    <source>
        <dbReference type="ARBA" id="ARBA00023224"/>
    </source>
</evidence>
<evidence type="ECO:0000256" key="3">
    <source>
        <dbReference type="ARBA" id="ARBA00022723"/>
    </source>
</evidence>
<feature type="binding site" evidence="10">
    <location>
        <begin position="202"/>
        <end position="206"/>
    </location>
    <ligand>
        <name>GTP</name>
        <dbReference type="ChEBI" id="CHEBI:37565"/>
    </ligand>
</feature>
<dbReference type="GO" id="GO:0007188">
    <property type="term" value="P:adenylate cyclase-modulating G protein-coupled receptor signaling pathway"/>
    <property type="evidence" value="ECO:0007669"/>
    <property type="project" value="TreeGrafter"/>
</dbReference>
<dbReference type="GO" id="GO:0005737">
    <property type="term" value="C:cytoplasm"/>
    <property type="evidence" value="ECO:0007669"/>
    <property type="project" value="TreeGrafter"/>
</dbReference>
<keyword evidence="7" id="KW-0564">Palmitate</keyword>
<keyword evidence="9" id="KW-0449">Lipoprotein</keyword>
<dbReference type="SUPFAM" id="SSF52540">
    <property type="entry name" value="P-loop containing nucleoside triphosphate hydrolases"/>
    <property type="match status" value="1"/>
</dbReference>
<keyword evidence="6 10" id="KW-0342">GTP-binding</keyword>
<evidence type="ECO:0000256" key="10">
    <source>
        <dbReference type="PIRSR" id="PIRSR601019-1"/>
    </source>
</evidence>
<evidence type="ECO:0000256" key="1">
    <source>
        <dbReference type="ARBA" id="ARBA00011356"/>
    </source>
</evidence>
<sequence>MGICQSQEEKELETKTKQIDRDLLQSHIAHQKIVKLLLLGAGECGKSTILKQMRILHDHGFTEEEREKQKYAVYNNTVLAMATLLHGMAKLNIPFENRGLEPAARIVLDIVKRGEESEPMCEELVLAIKALWADRNMREKVLPRGQEFQLVESSKYFLDAIDRTSKPDYRPTEQDILLSRIKTTGIIEVAFKMKSVDFMVFDVGGQRSERKKWIHCFENVNSIIFITAISEFDQVLFEDETTNRMLESMRLFESICNSRWFINTSMIVFLNKTDLFIEKLKEKQLKFASMIIKGSDSYNDQVKFIEEKFEAMNANPDKTLYMHQTCATDTNQVQLILDSVIDLIIQTNLQGCGLY</sequence>
<evidence type="ECO:0000313" key="13">
    <source>
        <dbReference type="Proteomes" id="UP000605970"/>
    </source>
</evidence>
<dbReference type="Gene3D" id="1.10.400.10">
    <property type="entry name" value="GI Alpha 1, domain 2-like"/>
    <property type="match status" value="1"/>
</dbReference>
<dbReference type="InterPro" id="IPR027417">
    <property type="entry name" value="P-loop_NTPase"/>
</dbReference>
<evidence type="ECO:0000313" key="12">
    <source>
        <dbReference type="EMBL" id="KAF7632069.1"/>
    </source>
</evidence>
<proteinExistence type="predicted"/>
<keyword evidence="3 11" id="KW-0479">Metal-binding</keyword>
<protein>
    <submittedName>
        <fullName evidence="12">Uncharacterized protein</fullName>
    </submittedName>
</protein>
<dbReference type="GO" id="GO:0046872">
    <property type="term" value="F:metal ion binding"/>
    <property type="evidence" value="ECO:0007669"/>
    <property type="project" value="UniProtKB-KW"/>
</dbReference>
<dbReference type="GO" id="GO:0031683">
    <property type="term" value="F:G-protein beta/gamma-subunit complex binding"/>
    <property type="evidence" value="ECO:0007669"/>
    <property type="project" value="InterPro"/>
</dbReference>
<dbReference type="SUPFAM" id="SSF47895">
    <property type="entry name" value="Transducin (alpha subunit), insertion domain"/>
    <property type="match status" value="1"/>
</dbReference>
<dbReference type="Pfam" id="PF00503">
    <property type="entry name" value="G-alpha"/>
    <property type="match status" value="1"/>
</dbReference>
<keyword evidence="5 11" id="KW-0460">Magnesium</keyword>
<organism evidence="12 13">
    <name type="scientific">Meloidogyne graminicola</name>
    <dbReference type="NCBI Taxonomy" id="189291"/>
    <lineage>
        <taxon>Eukaryota</taxon>
        <taxon>Metazoa</taxon>
        <taxon>Ecdysozoa</taxon>
        <taxon>Nematoda</taxon>
        <taxon>Chromadorea</taxon>
        <taxon>Rhabditida</taxon>
        <taxon>Tylenchina</taxon>
        <taxon>Tylenchomorpha</taxon>
        <taxon>Tylenchoidea</taxon>
        <taxon>Meloidogynidae</taxon>
        <taxon>Meloidogyninae</taxon>
        <taxon>Meloidogyne</taxon>
    </lineage>
</organism>
<dbReference type="OrthoDB" id="5817230at2759"/>
<comment type="caution">
    <text evidence="12">The sequence shown here is derived from an EMBL/GenBank/DDBJ whole genome shotgun (WGS) entry which is preliminary data.</text>
</comment>
<keyword evidence="13" id="KW-1185">Reference proteome</keyword>
<dbReference type="AlphaFoldDB" id="A0A8S9ZFI1"/>
<dbReference type="GO" id="GO:0007010">
    <property type="term" value="P:cytoskeleton organization"/>
    <property type="evidence" value="ECO:0007669"/>
    <property type="project" value="UniProtKB-ARBA"/>
</dbReference>
<dbReference type="Proteomes" id="UP000605970">
    <property type="component" value="Unassembled WGS sequence"/>
</dbReference>
<dbReference type="GO" id="GO:0005834">
    <property type="term" value="C:heterotrimeric G-protein complex"/>
    <property type="evidence" value="ECO:0007669"/>
    <property type="project" value="TreeGrafter"/>
</dbReference>